<feature type="domain" description="HTH tetR-type" evidence="3">
    <location>
        <begin position="77"/>
        <end position="137"/>
    </location>
</feature>
<keyword evidence="5" id="KW-1185">Reference proteome</keyword>
<name>I7ZH22_9GAMM</name>
<proteinExistence type="predicted"/>
<evidence type="ECO:0000259" key="3">
    <source>
        <dbReference type="PROSITE" id="PS50977"/>
    </source>
</evidence>
<dbReference type="Gene3D" id="1.10.357.10">
    <property type="entry name" value="Tetracycline Repressor, domain 2"/>
    <property type="match status" value="1"/>
</dbReference>
<dbReference type="InterPro" id="IPR050624">
    <property type="entry name" value="HTH-type_Tx_Regulator"/>
</dbReference>
<feature type="DNA-binding region" description="H-T-H motif" evidence="2">
    <location>
        <begin position="100"/>
        <end position="119"/>
    </location>
</feature>
<dbReference type="SUPFAM" id="SSF48498">
    <property type="entry name" value="Tetracyclin repressor-like, C-terminal domain"/>
    <property type="match status" value="1"/>
</dbReference>
<dbReference type="PROSITE" id="PS50977">
    <property type="entry name" value="HTH_TETR_2"/>
    <property type="match status" value="1"/>
</dbReference>
<dbReference type="Pfam" id="PF00440">
    <property type="entry name" value="TetR_N"/>
    <property type="match status" value="1"/>
</dbReference>
<evidence type="ECO:0000256" key="2">
    <source>
        <dbReference type="PROSITE-ProRule" id="PRU00335"/>
    </source>
</evidence>
<dbReference type="SUPFAM" id="SSF46689">
    <property type="entry name" value="Homeodomain-like"/>
    <property type="match status" value="1"/>
</dbReference>
<dbReference type="InterPro" id="IPR036271">
    <property type="entry name" value="Tet_transcr_reg_TetR-rel_C_sf"/>
</dbReference>
<dbReference type="PROSITE" id="PS01081">
    <property type="entry name" value="HTH_TETR_1"/>
    <property type="match status" value="1"/>
</dbReference>
<protein>
    <submittedName>
        <fullName evidence="4">TetR family transcriptional regulator</fullName>
    </submittedName>
</protein>
<dbReference type="InterPro" id="IPR009057">
    <property type="entry name" value="Homeodomain-like_sf"/>
</dbReference>
<dbReference type="AlphaFoldDB" id="I7ZH22"/>
<organism evidence="4 5">
    <name type="scientific">Hydrocarboniphaga effusa AP103</name>
    <dbReference type="NCBI Taxonomy" id="1172194"/>
    <lineage>
        <taxon>Bacteria</taxon>
        <taxon>Pseudomonadati</taxon>
        <taxon>Pseudomonadota</taxon>
        <taxon>Gammaproteobacteria</taxon>
        <taxon>Nevskiales</taxon>
        <taxon>Nevskiaceae</taxon>
        <taxon>Hydrocarboniphaga</taxon>
    </lineage>
</organism>
<reference evidence="4 5" key="1">
    <citation type="journal article" date="2012" name="J. Bacteriol.">
        <title>Genome Sequence of n-Alkane-Degrading Hydrocarboniphaga effusa Strain AP103T (ATCC BAA-332T).</title>
        <authorList>
            <person name="Chang H.K."/>
            <person name="Zylstra G.J."/>
            <person name="Chae J.C."/>
        </authorList>
    </citation>
    <scope>NUCLEOTIDE SEQUENCE [LARGE SCALE GENOMIC DNA]</scope>
    <source>
        <strain evidence="4 5">AP103</strain>
    </source>
</reference>
<dbReference type="Proteomes" id="UP000003704">
    <property type="component" value="Unassembled WGS sequence"/>
</dbReference>
<evidence type="ECO:0000313" key="5">
    <source>
        <dbReference type="Proteomes" id="UP000003704"/>
    </source>
</evidence>
<dbReference type="PRINTS" id="PR00455">
    <property type="entry name" value="HTHTETR"/>
</dbReference>
<comment type="caution">
    <text evidence="4">The sequence shown here is derived from an EMBL/GenBank/DDBJ whole genome shotgun (WGS) entry which is preliminary data.</text>
</comment>
<dbReference type="STRING" id="1172194.WQQ_11540"/>
<keyword evidence="1 2" id="KW-0238">DNA-binding</keyword>
<dbReference type="PANTHER" id="PTHR43479:SF11">
    <property type="entry name" value="ACREF_ENVCD OPERON REPRESSOR-RELATED"/>
    <property type="match status" value="1"/>
</dbReference>
<dbReference type="InterPro" id="IPR001647">
    <property type="entry name" value="HTH_TetR"/>
</dbReference>
<dbReference type="EMBL" id="AKGD01000001">
    <property type="protein sequence ID" value="EIT71017.1"/>
    <property type="molecule type" value="Genomic_DNA"/>
</dbReference>
<accession>I7ZH22</accession>
<dbReference type="Gene3D" id="1.10.10.60">
    <property type="entry name" value="Homeodomain-like"/>
    <property type="match status" value="1"/>
</dbReference>
<dbReference type="PANTHER" id="PTHR43479">
    <property type="entry name" value="ACREF/ENVCD OPERON REPRESSOR-RELATED"/>
    <property type="match status" value="1"/>
</dbReference>
<dbReference type="InterPro" id="IPR023772">
    <property type="entry name" value="DNA-bd_HTH_TetR-type_CS"/>
</dbReference>
<sequence>MFGRLLPSVRNPADARIGLRTIQGDRCRNVLHAAAPALNAAPAGSSPHQWSPLHMNSPLPYPVPSFRTLVPATARGEATRRKLMDAAIVEFGARGFHAASVSSITSRADVGQGTFYLYFHTKEEIFITLVRDIGRSLRLHVARAMTGAENRAQTERRALVALLSFMLDNPGYYRIVQESQFVDETVFREYYERFAKSYAQDLGEAIKRGEVRPGDSETRAWAILGISQYLGMRHCLWGGAMPPDAVIDSALEMIESGIAPVTV</sequence>
<dbReference type="GO" id="GO:0003677">
    <property type="term" value="F:DNA binding"/>
    <property type="evidence" value="ECO:0007669"/>
    <property type="project" value="UniProtKB-UniRule"/>
</dbReference>
<evidence type="ECO:0000313" key="4">
    <source>
        <dbReference type="EMBL" id="EIT71017.1"/>
    </source>
</evidence>
<gene>
    <name evidence="4" type="ORF">WQQ_11540</name>
</gene>
<evidence type="ECO:0000256" key="1">
    <source>
        <dbReference type="ARBA" id="ARBA00023125"/>
    </source>
</evidence>